<evidence type="ECO:0000313" key="2">
    <source>
        <dbReference type="EMBL" id="KYP60272.1"/>
    </source>
</evidence>
<dbReference type="PANTHER" id="PTHR11439:SF463">
    <property type="entry name" value="REVERSE TRANSCRIPTASE TY1_COPIA-TYPE DOMAIN-CONTAINING PROTEIN"/>
    <property type="match status" value="1"/>
</dbReference>
<evidence type="ECO:0000259" key="1">
    <source>
        <dbReference type="Pfam" id="PF17921"/>
    </source>
</evidence>
<dbReference type="Gramene" id="C.cajan_15282.t">
    <property type="protein sequence ID" value="C.cajan_15282.t"/>
    <property type="gene ID" value="C.cajan_15282"/>
</dbReference>
<dbReference type="Pfam" id="PF17921">
    <property type="entry name" value="Integrase_H2C2"/>
    <property type="match status" value="1"/>
</dbReference>
<dbReference type="STRING" id="3821.A0A151SZN2"/>
<keyword evidence="3" id="KW-1185">Reference proteome</keyword>
<dbReference type="InterPro" id="IPR041588">
    <property type="entry name" value="Integrase_H2C2"/>
</dbReference>
<dbReference type="AlphaFoldDB" id="A0A151SZN2"/>
<name>A0A151SZN2_CAJCA</name>
<protein>
    <submittedName>
        <fullName evidence="2">Copia protein</fullName>
    </submittedName>
</protein>
<organism evidence="2 3">
    <name type="scientific">Cajanus cajan</name>
    <name type="common">Pigeon pea</name>
    <name type="synonym">Cajanus indicus</name>
    <dbReference type="NCBI Taxonomy" id="3821"/>
    <lineage>
        <taxon>Eukaryota</taxon>
        <taxon>Viridiplantae</taxon>
        <taxon>Streptophyta</taxon>
        <taxon>Embryophyta</taxon>
        <taxon>Tracheophyta</taxon>
        <taxon>Spermatophyta</taxon>
        <taxon>Magnoliopsida</taxon>
        <taxon>eudicotyledons</taxon>
        <taxon>Gunneridae</taxon>
        <taxon>Pentapetalae</taxon>
        <taxon>rosids</taxon>
        <taxon>fabids</taxon>
        <taxon>Fabales</taxon>
        <taxon>Fabaceae</taxon>
        <taxon>Papilionoideae</taxon>
        <taxon>50 kb inversion clade</taxon>
        <taxon>NPAAA clade</taxon>
        <taxon>indigoferoid/millettioid clade</taxon>
        <taxon>Phaseoleae</taxon>
        <taxon>Cajanus</taxon>
    </lineage>
</organism>
<dbReference type="PANTHER" id="PTHR11439">
    <property type="entry name" value="GAG-POL-RELATED RETROTRANSPOSON"/>
    <property type="match status" value="1"/>
</dbReference>
<reference evidence="2 3" key="1">
    <citation type="journal article" date="2012" name="Nat. Biotechnol.">
        <title>Draft genome sequence of pigeonpea (Cajanus cajan), an orphan legume crop of resource-poor farmers.</title>
        <authorList>
            <person name="Varshney R.K."/>
            <person name="Chen W."/>
            <person name="Li Y."/>
            <person name="Bharti A.K."/>
            <person name="Saxena R.K."/>
            <person name="Schlueter J.A."/>
            <person name="Donoghue M.T."/>
            <person name="Azam S."/>
            <person name="Fan G."/>
            <person name="Whaley A.M."/>
            <person name="Farmer A.D."/>
            <person name="Sheridan J."/>
            <person name="Iwata A."/>
            <person name="Tuteja R."/>
            <person name="Penmetsa R.V."/>
            <person name="Wu W."/>
            <person name="Upadhyaya H.D."/>
            <person name="Yang S.P."/>
            <person name="Shah T."/>
            <person name="Saxena K.B."/>
            <person name="Michael T."/>
            <person name="McCombie W.R."/>
            <person name="Yang B."/>
            <person name="Zhang G."/>
            <person name="Yang H."/>
            <person name="Wang J."/>
            <person name="Spillane C."/>
            <person name="Cook D.R."/>
            <person name="May G.D."/>
            <person name="Xu X."/>
            <person name="Jackson S.A."/>
        </authorList>
    </citation>
    <scope>NUCLEOTIDE SEQUENCE [LARGE SCALE GENOMIC DNA]</scope>
    <source>
        <strain evidence="3">cv. Asha</strain>
    </source>
</reference>
<dbReference type="Proteomes" id="UP000075243">
    <property type="component" value="Chromosome 10"/>
</dbReference>
<accession>A0A151SZN2</accession>
<evidence type="ECO:0000313" key="3">
    <source>
        <dbReference type="Proteomes" id="UP000075243"/>
    </source>
</evidence>
<feature type="domain" description="Integrase zinc-binding" evidence="1">
    <location>
        <begin position="11"/>
        <end position="40"/>
    </location>
</feature>
<dbReference type="CDD" id="cd09272">
    <property type="entry name" value="RNase_HI_RT_Ty1"/>
    <property type="match status" value="1"/>
</dbReference>
<dbReference type="EMBL" id="CM003612">
    <property type="protein sequence ID" value="KYP60272.1"/>
    <property type="molecule type" value="Genomic_DNA"/>
</dbReference>
<gene>
    <name evidence="2" type="ORF">KK1_015725</name>
</gene>
<dbReference type="Gene3D" id="1.10.340.70">
    <property type="match status" value="1"/>
</dbReference>
<proteinExistence type="predicted"/>
<sequence>MHSGACSMVTRVLRAGYYWPTLKLDCQTYVQKCKECQQFSNTHRQPPEALYQMMSLWPFAQWGMDILGPFPLQRVNIFFEFHLALCLVKSKGTKEVILKRFLGSEGLSQFPSMLSSTSRHQSQNKQHTVNIATHHCISYATWHSRLGHHHNDALQFVFSICNFPIINKRHIVELGLSKYVCDLLNRTNMEESNPISFPMMSGCKLIHAHCDIDWASDPDDRRSTSGASIFIGPNLISWRSKKQIIITHSNIEAKYRSLALAIAKIMWIQTLLLEFHVRHFTLVIFYDNMSIVALAHNPILLARTKHMELYLFFVHEKVTAKFIQVVIVLALDQCANILTKALSPTHFC</sequence>